<dbReference type="EMBL" id="MK072513">
    <property type="protein sequence ID" value="AYV86729.1"/>
    <property type="molecule type" value="Genomic_DNA"/>
</dbReference>
<proteinExistence type="predicted"/>
<organism evidence="2">
    <name type="scientific">Sylvanvirus sp</name>
    <dbReference type="NCBI Taxonomy" id="2487774"/>
    <lineage>
        <taxon>Viruses</taxon>
    </lineage>
</organism>
<feature type="compositionally biased region" description="Low complexity" evidence="1">
    <location>
        <begin position="164"/>
        <end position="175"/>
    </location>
</feature>
<name>A0A3G5AL97_9VIRU</name>
<sequence>MSLGYDYGLPDYSQPSIQPYRGIHSSEGTISHPVTIHEAQEWFKGLQRGLGGAVIHKAEGDEEAVRHYLASLKKLDVALAALFQRLPRDEIRYGVGLLRSKLKVLEDHANDDFGEEQDQDIQSLRNAPPNLYDLRDPTTLQSFQTYRGSPSMSAEPSQFNLNTPGSSSPPSFSMSQIPGGVPGSRPYTRSYGTGTNHYRYTNRY</sequence>
<protein>
    <submittedName>
        <fullName evidence="2">Uncharacterized protein</fullName>
    </submittedName>
</protein>
<reference evidence="2" key="1">
    <citation type="submission" date="2018-10" db="EMBL/GenBank/DDBJ databases">
        <title>Hidden diversity of soil giant viruses.</title>
        <authorList>
            <person name="Schulz F."/>
            <person name="Alteio L."/>
            <person name="Goudeau D."/>
            <person name="Ryan E.M."/>
            <person name="Malmstrom R.R."/>
            <person name="Blanchard J."/>
            <person name="Woyke T."/>
        </authorList>
    </citation>
    <scope>NUCLEOTIDE SEQUENCE</scope>
    <source>
        <strain evidence="2">SYV1</strain>
    </source>
</reference>
<feature type="compositionally biased region" description="Polar residues" evidence="1">
    <location>
        <begin position="146"/>
        <end position="163"/>
    </location>
</feature>
<feature type="region of interest" description="Disordered" evidence="1">
    <location>
        <begin position="146"/>
        <end position="175"/>
    </location>
</feature>
<gene>
    <name evidence="2" type="ORF">Sylvanvirus7_27</name>
</gene>
<evidence type="ECO:0000313" key="2">
    <source>
        <dbReference type="EMBL" id="AYV86729.1"/>
    </source>
</evidence>
<accession>A0A3G5AL97</accession>
<evidence type="ECO:0000256" key="1">
    <source>
        <dbReference type="SAM" id="MobiDB-lite"/>
    </source>
</evidence>